<dbReference type="EMBL" id="JABXYM010000001">
    <property type="protein sequence ID" value="MCR6096402.1"/>
    <property type="molecule type" value="Genomic_DNA"/>
</dbReference>
<accession>A0A9Q4B1P0</accession>
<sequence>MKRLNSDQLLEVYTHAKELGLETEFIKILENELESRKIYTKSHTPTTPNCRKINHVVSKTHYSS</sequence>
<keyword evidence="3" id="KW-1185">Reference proteome</keyword>
<dbReference type="AlphaFoldDB" id="A0A9Q4B1P0"/>
<protein>
    <submittedName>
        <fullName evidence="2">Sporulation histidine kinase inhibitor Sda</fullName>
    </submittedName>
</protein>
<dbReference type="Proteomes" id="UP001057753">
    <property type="component" value="Unassembled WGS sequence"/>
</dbReference>
<name>A0A9Q4B1P0_SALAG</name>
<dbReference type="SUPFAM" id="SSF100985">
    <property type="entry name" value="Sporulation inhibitor Sda"/>
    <property type="match status" value="1"/>
</dbReference>
<gene>
    <name evidence="2" type="primary">sda</name>
    <name evidence="2" type="ORF">HXA33_07540</name>
</gene>
<proteinExistence type="predicted"/>
<organism evidence="2 3">
    <name type="scientific">Salipaludibacillus agaradhaerens</name>
    <name type="common">Bacillus agaradhaerens</name>
    <dbReference type="NCBI Taxonomy" id="76935"/>
    <lineage>
        <taxon>Bacteria</taxon>
        <taxon>Bacillati</taxon>
        <taxon>Bacillota</taxon>
        <taxon>Bacilli</taxon>
        <taxon>Bacillales</taxon>
        <taxon>Bacillaceae</taxon>
    </lineage>
</organism>
<dbReference type="Gene3D" id="1.10.287.1100">
    <property type="entry name" value="Sporulation inhibitor A"/>
    <property type="match status" value="1"/>
</dbReference>
<dbReference type="OrthoDB" id="2933732at2"/>
<dbReference type="Pfam" id="PF08970">
    <property type="entry name" value="Sda"/>
    <property type="match status" value="1"/>
</dbReference>
<evidence type="ECO:0000313" key="2">
    <source>
        <dbReference type="EMBL" id="MCR6096402.1"/>
    </source>
</evidence>
<comment type="caution">
    <text evidence="2">The sequence shown here is derived from an EMBL/GenBank/DDBJ whole genome shotgun (WGS) entry which is preliminary data.</text>
</comment>
<dbReference type="InterPro" id="IPR015064">
    <property type="entry name" value="Sda"/>
</dbReference>
<evidence type="ECO:0000313" key="3">
    <source>
        <dbReference type="Proteomes" id="UP001057753"/>
    </source>
</evidence>
<reference evidence="2" key="1">
    <citation type="submission" date="2020-06" db="EMBL/GenBank/DDBJ databases">
        <title>Insight into the genomes of haloalkaliphilic bacilli from Kenyan soda lakes.</title>
        <authorList>
            <person name="Mwirichia R."/>
            <person name="Villamizar G.C."/>
            <person name="Poehlein A."/>
            <person name="Mugweru J."/>
            <person name="Kipnyargis A."/>
            <person name="Kiplimo D."/>
            <person name="Orwa P."/>
            <person name="Daniel R."/>
        </authorList>
    </citation>
    <scope>NUCLEOTIDE SEQUENCE</scope>
    <source>
        <strain evidence="2">B1096_S55</strain>
    </source>
</reference>
<evidence type="ECO:0000256" key="1">
    <source>
        <dbReference type="SAM" id="MobiDB-lite"/>
    </source>
</evidence>
<feature type="region of interest" description="Disordered" evidence="1">
    <location>
        <begin position="41"/>
        <end position="64"/>
    </location>
</feature>
<dbReference type="InterPro" id="IPR036916">
    <property type="entry name" value="Sda_sf"/>
</dbReference>